<dbReference type="RefSeq" id="WP_379568085.1">
    <property type="nucleotide sequence ID" value="NZ_JBHSQK010000053.1"/>
</dbReference>
<keyword evidence="4" id="KW-0560">Oxidoreductase</keyword>
<dbReference type="PANTHER" id="PTHR30521:SF0">
    <property type="entry name" value="DYP-TYPE PEROXIDASE FAMILY PROTEIN"/>
    <property type="match status" value="1"/>
</dbReference>
<dbReference type="InterPro" id="IPR011008">
    <property type="entry name" value="Dimeric_a/b-barrel"/>
</dbReference>
<comment type="cofactor">
    <cofactor evidence="1">
        <name>heme b</name>
        <dbReference type="ChEBI" id="CHEBI:60344"/>
    </cofactor>
</comment>
<evidence type="ECO:0000256" key="6">
    <source>
        <dbReference type="ARBA" id="ARBA00025737"/>
    </source>
</evidence>
<comment type="similarity">
    <text evidence="6">Belongs to the DyP-type peroxidase family.</text>
</comment>
<dbReference type="GO" id="GO:0004601">
    <property type="term" value="F:peroxidase activity"/>
    <property type="evidence" value="ECO:0007669"/>
    <property type="project" value="UniProtKB-KW"/>
</dbReference>
<dbReference type="InterPro" id="IPR048328">
    <property type="entry name" value="Dyp_perox_C"/>
</dbReference>
<feature type="domain" description="Dyp-type peroxidase C-terminal" evidence="9">
    <location>
        <begin position="136"/>
        <end position="300"/>
    </location>
</feature>
<keyword evidence="3" id="KW-0479">Metal-binding</keyword>
<dbReference type="PANTHER" id="PTHR30521">
    <property type="entry name" value="DEFERROCHELATASE/PEROXIDASE"/>
    <property type="match status" value="1"/>
</dbReference>
<evidence type="ECO:0000259" key="8">
    <source>
        <dbReference type="Pfam" id="PF04261"/>
    </source>
</evidence>
<dbReference type="Pfam" id="PF20628">
    <property type="entry name" value="Dyp_perox_C"/>
    <property type="match status" value="1"/>
</dbReference>
<evidence type="ECO:0000259" key="9">
    <source>
        <dbReference type="Pfam" id="PF20628"/>
    </source>
</evidence>
<organism evidence="10 11">
    <name type="scientific">Pseudonocardia lutea</name>
    <dbReference type="NCBI Taxonomy" id="2172015"/>
    <lineage>
        <taxon>Bacteria</taxon>
        <taxon>Bacillati</taxon>
        <taxon>Actinomycetota</taxon>
        <taxon>Actinomycetes</taxon>
        <taxon>Pseudonocardiales</taxon>
        <taxon>Pseudonocardiaceae</taxon>
        <taxon>Pseudonocardia</taxon>
    </lineage>
</organism>
<evidence type="ECO:0000256" key="7">
    <source>
        <dbReference type="SAM" id="MobiDB-lite"/>
    </source>
</evidence>
<feature type="domain" description="Dyp-type peroxidase N-terminal" evidence="8">
    <location>
        <begin position="5"/>
        <end position="133"/>
    </location>
</feature>
<dbReference type="EMBL" id="JBHSQK010000053">
    <property type="protein sequence ID" value="MFC5950768.1"/>
    <property type="molecule type" value="Genomic_DNA"/>
</dbReference>
<dbReference type="InterPro" id="IPR048327">
    <property type="entry name" value="Dyp_perox_N"/>
</dbReference>
<evidence type="ECO:0000256" key="5">
    <source>
        <dbReference type="ARBA" id="ARBA00023004"/>
    </source>
</evidence>
<keyword evidence="2 10" id="KW-0575">Peroxidase</keyword>
<keyword evidence="11" id="KW-1185">Reference proteome</keyword>
<dbReference type="NCBIfam" id="TIGR01413">
    <property type="entry name" value="Dyp_perox_fam"/>
    <property type="match status" value="1"/>
</dbReference>
<evidence type="ECO:0000256" key="3">
    <source>
        <dbReference type="ARBA" id="ARBA00022723"/>
    </source>
</evidence>
<dbReference type="Pfam" id="PF04261">
    <property type="entry name" value="Dyp_perox_N"/>
    <property type="match status" value="1"/>
</dbReference>
<gene>
    <name evidence="10" type="ORF">ACFQH9_21080</name>
</gene>
<protein>
    <submittedName>
        <fullName evidence="10">Dyp-type peroxidase</fullName>
    </submittedName>
</protein>
<evidence type="ECO:0000256" key="2">
    <source>
        <dbReference type="ARBA" id="ARBA00022559"/>
    </source>
</evidence>
<dbReference type="SUPFAM" id="SSF54909">
    <property type="entry name" value="Dimeric alpha+beta barrel"/>
    <property type="match status" value="1"/>
</dbReference>
<evidence type="ECO:0000256" key="4">
    <source>
        <dbReference type="ARBA" id="ARBA00023002"/>
    </source>
</evidence>
<accession>A0ABW1IAV9</accession>
<reference evidence="11" key="1">
    <citation type="journal article" date="2019" name="Int. J. Syst. Evol. Microbiol.">
        <title>The Global Catalogue of Microorganisms (GCM) 10K type strain sequencing project: providing services to taxonomists for standard genome sequencing and annotation.</title>
        <authorList>
            <consortium name="The Broad Institute Genomics Platform"/>
            <consortium name="The Broad Institute Genome Sequencing Center for Infectious Disease"/>
            <person name="Wu L."/>
            <person name="Ma J."/>
        </authorList>
    </citation>
    <scope>NUCLEOTIDE SEQUENCE [LARGE SCALE GENOMIC DNA]</scope>
    <source>
        <strain evidence="11">CGMCC 4.7397</strain>
    </source>
</reference>
<dbReference type="PROSITE" id="PS51404">
    <property type="entry name" value="DYP_PEROXIDASE"/>
    <property type="match status" value="1"/>
</dbReference>
<dbReference type="InterPro" id="IPR006314">
    <property type="entry name" value="Dyp_peroxidase"/>
</dbReference>
<evidence type="ECO:0000313" key="11">
    <source>
        <dbReference type="Proteomes" id="UP001596119"/>
    </source>
</evidence>
<evidence type="ECO:0000313" key="10">
    <source>
        <dbReference type="EMBL" id="MFC5950768.1"/>
    </source>
</evidence>
<comment type="caution">
    <text evidence="10">The sequence shown here is derived from an EMBL/GenBank/DDBJ whole genome shotgun (WGS) entry which is preliminary data.</text>
</comment>
<proteinExistence type="inferred from homology"/>
<feature type="region of interest" description="Disordered" evidence="7">
    <location>
        <begin position="298"/>
        <end position="321"/>
    </location>
</feature>
<evidence type="ECO:0000256" key="1">
    <source>
        <dbReference type="ARBA" id="ARBA00001970"/>
    </source>
</evidence>
<keyword evidence="5" id="KW-0408">Iron</keyword>
<name>A0ABW1IAV9_9PSEU</name>
<sequence length="343" mass="37024">MPEPQAVLAPLTESAVFLTLVVEPGGEAAVHDLLPDAGGMIRSVGFRMPEEGLTCVLGIGSDAWDRLFAGPRPAHLHPFREVTGERHHAPATPGDLFLHIRARRTYPCFELARRIVAAFGPAARVADEVQGFRYFDRRDLLGFVDGTENPTGRAAAEAVLVGDEDPDFAGGSYLMVQKYLHDLDAWSAMSVEDRELTIGRRMLDDVELDDATKPADSHVALTTIEEPDGTERRILRDNMPFGSIAGGEYGTFFAGYAADPAVTEEMLTRMVVGDPPGSSDRILEVSRAVTGGLFFTPSADLLDDPPPLPQRAERAPAAPAAERLAVPTMDRADLGIGGLRTPR</sequence>
<dbReference type="Proteomes" id="UP001596119">
    <property type="component" value="Unassembled WGS sequence"/>
</dbReference>